<comment type="subcellular location">
    <subcellularLocation>
        <location evidence="1">Membrane</location>
        <topology evidence="1">Multi-pass membrane protein</topology>
    </subcellularLocation>
</comment>
<feature type="transmembrane region" description="Helical" evidence="6">
    <location>
        <begin position="44"/>
        <end position="63"/>
    </location>
</feature>
<protein>
    <submittedName>
        <fullName evidence="7">Predicted arabinose efflux permease, MFS family</fullName>
    </submittedName>
</protein>
<dbReference type="InterPro" id="IPR011701">
    <property type="entry name" value="MFS"/>
</dbReference>
<name>A0A1G6YGK5_9ACTN</name>
<evidence type="ECO:0000256" key="2">
    <source>
        <dbReference type="ARBA" id="ARBA00022448"/>
    </source>
</evidence>
<evidence type="ECO:0000256" key="5">
    <source>
        <dbReference type="ARBA" id="ARBA00023136"/>
    </source>
</evidence>
<evidence type="ECO:0000313" key="8">
    <source>
        <dbReference type="Proteomes" id="UP000198546"/>
    </source>
</evidence>
<dbReference type="PANTHER" id="PTHR12778:SF10">
    <property type="entry name" value="MAJOR FACILITATOR SUPERFAMILY DOMAIN-CONTAINING PROTEIN 3"/>
    <property type="match status" value="1"/>
</dbReference>
<keyword evidence="3 6" id="KW-0812">Transmembrane</keyword>
<feature type="transmembrane region" description="Helical" evidence="6">
    <location>
        <begin position="75"/>
        <end position="94"/>
    </location>
</feature>
<keyword evidence="4 6" id="KW-1133">Transmembrane helix</keyword>
<feature type="transmembrane region" description="Helical" evidence="6">
    <location>
        <begin position="375"/>
        <end position="393"/>
    </location>
</feature>
<feature type="transmembrane region" description="Helical" evidence="6">
    <location>
        <begin position="282"/>
        <end position="302"/>
    </location>
</feature>
<evidence type="ECO:0000256" key="3">
    <source>
        <dbReference type="ARBA" id="ARBA00022692"/>
    </source>
</evidence>
<keyword evidence="8" id="KW-1185">Reference proteome</keyword>
<feature type="transmembrane region" description="Helical" evidence="6">
    <location>
        <begin position="166"/>
        <end position="186"/>
    </location>
</feature>
<accession>A0A1G6YGK5</accession>
<organism evidence="7 8">
    <name type="scientific">Auraticoccus monumenti</name>
    <dbReference type="NCBI Taxonomy" id="675864"/>
    <lineage>
        <taxon>Bacteria</taxon>
        <taxon>Bacillati</taxon>
        <taxon>Actinomycetota</taxon>
        <taxon>Actinomycetes</taxon>
        <taxon>Propionibacteriales</taxon>
        <taxon>Propionibacteriaceae</taxon>
        <taxon>Auraticoccus</taxon>
    </lineage>
</organism>
<dbReference type="EMBL" id="LT629688">
    <property type="protein sequence ID" value="SDD88745.1"/>
    <property type="molecule type" value="Genomic_DNA"/>
</dbReference>
<keyword evidence="2" id="KW-0813">Transport</keyword>
<feature type="transmembrane region" description="Helical" evidence="6">
    <location>
        <begin position="12"/>
        <end position="32"/>
    </location>
</feature>
<feature type="transmembrane region" description="Helical" evidence="6">
    <location>
        <begin position="140"/>
        <end position="160"/>
    </location>
</feature>
<dbReference type="SUPFAM" id="SSF103473">
    <property type="entry name" value="MFS general substrate transporter"/>
    <property type="match status" value="1"/>
</dbReference>
<sequence length="404" mass="42150">MGAAQRNALVTGLYVTQFVGVGFLATGLAAILRDEGYSLELLGWLALAGLVWPLKVLWAPVVDRWGSRRLGHYRGWLLVLQPLMVLAILALIPFGDLSNLAPIIVLGVLLAMLSATQDTASDAIALLVMRGRERGLANGLQVLGGYLGNLLGGGLTVVVYDRWGWAAAMLFLAAVTALPLLNIVLLREPVVERRTARLADSFAALGTVLRQPGAATWSLLVVPLAVGGAGMVTALLGPALVDRGWSLTEVAGVNGVLTGVAGMVGGLLGGLMVRQLGRVRTVVASACVLVLGAVALVVVAFGDAERLLVAPVVAVYYVAFCALTAVLYTVNMDYSRPASAATDYSLVNTPPQVVGFLAGSVALFAAEAVGYRPVAVVAALLFAAAGSLAVLHLDRHRDFLRTRT</sequence>
<reference evidence="7 8" key="1">
    <citation type="submission" date="2016-10" db="EMBL/GenBank/DDBJ databases">
        <authorList>
            <person name="de Groot N.N."/>
        </authorList>
    </citation>
    <scope>NUCLEOTIDE SEQUENCE [LARGE SCALE GENOMIC DNA]</scope>
    <source>
        <strain evidence="7 8">MON 2.2</strain>
    </source>
</reference>
<dbReference type="GO" id="GO:0022857">
    <property type="term" value="F:transmembrane transporter activity"/>
    <property type="evidence" value="ECO:0007669"/>
    <property type="project" value="InterPro"/>
</dbReference>
<dbReference type="GO" id="GO:0016020">
    <property type="term" value="C:membrane"/>
    <property type="evidence" value="ECO:0007669"/>
    <property type="project" value="UniProtKB-SubCell"/>
</dbReference>
<proteinExistence type="predicted"/>
<dbReference type="InterPro" id="IPR036259">
    <property type="entry name" value="MFS_trans_sf"/>
</dbReference>
<dbReference type="Pfam" id="PF07690">
    <property type="entry name" value="MFS_1"/>
    <property type="match status" value="1"/>
</dbReference>
<feature type="transmembrane region" description="Helical" evidence="6">
    <location>
        <begin position="100"/>
        <end position="128"/>
    </location>
</feature>
<dbReference type="AlphaFoldDB" id="A0A1G6YGK5"/>
<dbReference type="Proteomes" id="UP000198546">
    <property type="component" value="Chromosome i"/>
</dbReference>
<feature type="transmembrane region" description="Helical" evidence="6">
    <location>
        <begin position="351"/>
        <end position="369"/>
    </location>
</feature>
<dbReference type="STRING" id="675864.SAMN04489747_1982"/>
<feature type="transmembrane region" description="Helical" evidence="6">
    <location>
        <begin position="308"/>
        <end position="330"/>
    </location>
</feature>
<evidence type="ECO:0000256" key="4">
    <source>
        <dbReference type="ARBA" id="ARBA00022989"/>
    </source>
</evidence>
<keyword evidence="5 6" id="KW-0472">Membrane</keyword>
<evidence type="ECO:0000256" key="6">
    <source>
        <dbReference type="SAM" id="Phobius"/>
    </source>
</evidence>
<evidence type="ECO:0000256" key="1">
    <source>
        <dbReference type="ARBA" id="ARBA00004141"/>
    </source>
</evidence>
<evidence type="ECO:0000313" key="7">
    <source>
        <dbReference type="EMBL" id="SDD88745.1"/>
    </source>
</evidence>
<feature type="transmembrane region" description="Helical" evidence="6">
    <location>
        <begin position="219"/>
        <end position="241"/>
    </location>
</feature>
<dbReference type="PANTHER" id="PTHR12778">
    <property type="entry name" value="SOLUTE CARRIER FAMILY 33 ACETYL-COA TRANSPORTER -RELATED"/>
    <property type="match status" value="1"/>
</dbReference>
<feature type="transmembrane region" description="Helical" evidence="6">
    <location>
        <begin position="253"/>
        <end position="273"/>
    </location>
</feature>
<dbReference type="InterPro" id="IPR004752">
    <property type="entry name" value="AmpG_permease/AT-1"/>
</dbReference>
<dbReference type="Gene3D" id="1.20.1250.20">
    <property type="entry name" value="MFS general substrate transporter like domains"/>
    <property type="match status" value="1"/>
</dbReference>
<gene>
    <name evidence="7" type="ORF">SAMN04489747_1982</name>
</gene>